<dbReference type="InterPro" id="IPR046527">
    <property type="entry name" value="PIR2-like_helical"/>
</dbReference>
<feature type="region of interest" description="Disordered" evidence="3">
    <location>
        <begin position="693"/>
        <end position="714"/>
    </location>
</feature>
<evidence type="ECO:0000313" key="5">
    <source>
        <dbReference type="EMBL" id="WOL15723.1"/>
    </source>
</evidence>
<evidence type="ECO:0000256" key="2">
    <source>
        <dbReference type="SAM" id="Coils"/>
    </source>
</evidence>
<dbReference type="Proteomes" id="UP001327560">
    <property type="component" value="Chromosome 8"/>
</dbReference>
<proteinExistence type="predicted"/>
<dbReference type="InterPro" id="IPR001841">
    <property type="entry name" value="Znf_RING"/>
</dbReference>
<evidence type="ECO:0000256" key="1">
    <source>
        <dbReference type="PROSITE-ProRule" id="PRU00175"/>
    </source>
</evidence>
<keyword evidence="1" id="KW-0863">Zinc-finger</keyword>
<reference evidence="5 6" key="1">
    <citation type="submission" date="2023-10" db="EMBL/GenBank/DDBJ databases">
        <title>Chromosome-scale genome assembly provides insights into flower coloration mechanisms of Canna indica.</title>
        <authorList>
            <person name="Li C."/>
        </authorList>
    </citation>
    <scope>NUCLEOTIDE SEQUENCE [LARGE SCALE GENOMIC DNA]</scope>
    <source>
        <tissue evidence="5">Flower</tissue>
    </source>
</reference>
<keyword evidence="2" id="KW-0175">Coiled coil</keyword>
<accession>A0AAQ3KVF7</accession>
<dbReference type="InterPro" id="IPR013083">
    <property type="entry name" value="Znf_RING/FYVE/PHD"/>
</dbReference>
<feature type="compositionally biased region" description="Polar residues" evidence="3">
    <location>
        <begin position="433"/>
        <end position="452"/>
    </location>
</feature>
<dbReference type="PANTHER" id="PTHR46405:SF2">
    <property type="entry name" value="OS05G0141500 PROTEIN"/>
    <property type="match status" value="1"/>
</dbReference>
<feature type="region of interest" description="Disordered" evidence="3">
    <location>
        <begin position="1"/>
        <end position="33"/>
    </location>
</feature>
<feature type="compositionally biased region" description="Polar residues" evidence="3">
    <location>
        <begin position="1"/>
        <end position="22"/>
    </location>
</feature>
<dbReference type="SUPFAM" id="SSF57850">
    <property type="entry name" value="RING/U-box"/>
    <property type="match status" value="1"/>
</dbReference>
<dbReference type="Gene3D" id="3.30.40.10">
    <property type="entry name" value="Zinc/RING finger domain, C3HC4 (zinc finger)"/>
    <property type="match status" value="1"/>
</dbReference>
<sequence>MATVDASGSSPLNSSIAIQETGSRNKRKYRADPPLADPNVLADALQAELTNYNLFPIEKPAEVPDLEHHTSICNMCRTSMFGLKEGPELDEFQDVDWSCLTESQLEEILLSNLDMVFRAAIKMITCHGYAEEVATNAVLSSGLCYGYKDTVSNVVDNALAFLRSGQEVDSSPRENVSEDLKKLEKSVLADMISVLREVRPFFSTGDAMWRLLMSDANISHACSMDSNPSNSVRSDEYSGTSTVPQLEAEVMSNNTTSIAPDINVQGPKVNDVISSSEITQHSETIKVQGIPNLPSRSFSASNEDKFVSKTKSLKEGSISLSNHVQESPSIVYRSQHEERTISSRKFHVSSSKKESVLRQKSIHFEKSYRALGSKAVSRTCKQSGLGSLIFDRKCKPISDSTTISLKSSSLKITKVPGIEKSLADANLNLSFSHGHSSSPNCSTKEVSSRSSGPTTNTELSLSLPSESSTGLSITPEPIVEAPSSSTYGSTNSNMICRDWVPEDKKDEMMLILVPLMHELQAQLQDWTDWAQQKVMQAARRLSKEKAELQSLRQEKEEVARLQKERHALEENTRKKLAEMELAISKASAQVERANAAARRLEFENTQLRLGMEAAKMHAAESAASCQEASRKEIRTLKMFQSWEKQQVLFQEELATEKHQLSQLQQQLEQVEELRDHSKARWKQEEKLKKEALAEANAERKEREQIETSAKSQENALRLEAENDLQRCKNDIRRLEQQIAQLRLVADSSNITALKWGTDKSYASRLSDGRKNINANILAKIIDSQESASEEVQRERECVMCLSEEMSVVFLPCAHQVVCIKCNELHEKQGMKDCPSCRTPIQRRVLIRSA</sequence>
<protein>
    <recommendedName>
        <fullName evidence="4">RING-type domain-containing protein</fullName>
    </recommendedName>
</protein>
<dbReference type="AlphaFoldDB" id="A0AAQ3KVF7"/>
<keyword evidence="6" id="KW-1185">Reference proteome</keyword>
<evidence type="ECO:0000313" key="6">
    <source>
        <dbReference type="Proteomes" id="UP001327560"/>
    </source>
</evidence>
<dbReference type="Pfam" id="PF20235">
    <property type="entry name" value="PIR2-like_helical"/>
    <property type="match status" value="1"/>
</dbReference>
<evidence type="ECO:0000259" key="4">
    <source>
        <dbReference type="PROSITE" id="PS50089"/>
    </source>
</evidence>
<keyword evidence="1" id="KW-0479">Metal-binding</keyword>
<keyword evidence="1" id="KW-0862">Zinc</keyword>
<dbReference type="EMBL" id="CP136897">
    <property type="protein sequence ID" value="WOL15723.1"/>
    <property type="molecule type" value="Genomic_DNA"/>
</dbReference>
<dbReference type="Pfam" id="PF13920">
    <property type="entry name" value="zf-C3HC4_3"/>
    <property type="match status" value="1"/>
</dbReference>
<dbReference type="CDD" id="cd23128">
    <property type="entry name" value="RING-HC_MIP1-like"/>
    <property type="match status" value="1"/>
</dbReference>
<dbReference type="PROSITE" id="PS50089">
    <property type="entry name" value="ZF_RING_2"/>
    <property type="match status" value="1"/>
</dbReference>
<dbReference type="GO" id="GO:0008270">
    <property type="term" value="F:zinc ion binding"/>
    <property type="evidence" value="ECO:0007669"/>
    <property type="project" value="UniProtKB-KW"/>
</dbReference>
<gene>
    <name evidence="5" type="ORF">Cni_G24504</name>
</gene>
<name>A0AAQ3KVF7_9LILI</name>
<feature type="coiled-coil region" evidence="2">
    <location>
        <begin position="534"/>
        <end position="603"/>
    </location>
</feature>
<feature type="compositionally biased region" description="Basic and acidic residues" evidence="3">
    <location>
        <begin position="693"/>
        <end position="705"/>
    </location>
</feature>
<dbReference type="PANTHER" id="PTHR46405">
    <property type="entry name" value="OS05G0141500 PROTEIN"/>
    <property type="match status" value="1"/>
</dbReference>
<feature type="region of interest" description="Disordered" evidence="3">
    <location>
        <begin position="433"/>
        <end position="487"/>
    </location>
</feature>
<evidence type="ECO:0000256" key="3">
    <source>
        <dbReference type="SAM" id="MobiDB-lite"/>
    </source>
</evidence>
<feature type="domain" description="RING-type" evidence="4">
    <location>
        <begin position="797"/>
        <end position="837"/>
    </location>
</feature>
<dbReference type="InterPro" id="IPR046934">
    <property type="entry name" value="PIR2-like"/>
</dbReference>
<organism evidence="5 6">
    <name type="scientific">Canna indica</name>
    <name type="common">Indian-shot</name>
    <dbReference type="NCBI Taxonomy" id="4628"/>
    <lineage>
        <taxon>Eukaryota</taxon>
        <taxon>Viridiplantae</taxon>
        <taxon>Streptophyta</taxon>
        <taxon>Embryophyta</taxon>
        <taxon>Tracheophyta</taxon>
        <taxon>Spermatophyta</taxon>
        <taxon>Magnoliopsida</taxon>
        <taxon>Liliopsida</taxon>
        <taxon>Zingiberales</taxon>
        <taxon>Cannaceae</taxon>
        <taxon>Canna</taxon>
    </lineage>
</organism>
<feature type="compositionally biased region" description="Low complexity" evidence="3">
    <location>
        <begin position="453"/>
        <end position="472"/>
    </location>
</feature>